<organism evidence="1">
    <name type="scientific">Pithovirus LCPAC404</name>
    <dbReference type="NCBI Taxonomy" id="2506597"/>
    <lineage>
        <taxon>Viruses</taxon>
        <taxon>Pithoviruses</taxon>
    </lineage>
</organism>
<name>A0A481ZD60_9VIRU</name>
<protein>
    <submittedName>
        <fullName evidence="1">Uncharacterized protein</fullName>
    </submittedName>
</protein>
<reference evidence="1" key="1">
    <citation type="journal article" date="2019" name="MBio">
        <title>Virus Genomes from Deep Sea Sediments Expand the Ocean Megavirome and Support Independent Origins of Viral Gigantism.</title>
        <authorList>
            <person name="Backstrom D."/>
            <person name="Yutin N."/>
            <person name="Jorgensen S.L."/>
            <person name="Dharamshi J."/>
            <person name="Homa F."/>
            <person name="Zaremba-Niedwiedzka K."/>
            <person name="Spang A."/>
            <person name="Wolf Y.I."/>
            <person name="Koonin E.V."/>
            <person name="Ettema T.J."/>
        </authorList>
    </citation>
    <scope>NUCLEOTIDE SEQUENCE</scope>
</reference>
<sequence>MRHLDENLVIYGFGERGTFQYYDKLEFLFEIGLEDESGGKINDYSDVYDEDGNICISDNFMKKLEKDGLKDKWFDCFVDNEFDNDTLWLEVGEPEPMILTM</sequence>
<dbReference type="EMBL" id="MK500595">
    <property type="protein sequence ID" value="QBK93425.1"/>
    <property type="molecule type" value="Genomic_DNA"/>
</dbReference>
<proteinExistence type="predicted"/>
<gene>
    <name evidence="1" type="ORF">LCPAC404_01290</name>
</gene>
<evidence type="ECO:0000313" key="1">
    <source>
        <dbReference type="EMBL" id="QBK93425.1"/>
    </source>
</evidence>
<accession>A0A481ZD60</accession>